<dbReference type="GO" id="GO:0005886">
    <property type="term" value="C:plasma membrane"/>
    <property type="evidence" value="ECO:0007669"/>
    <property type="project" value="UniProtKB-SubCell"/>
</dbReference>
<dbReference type="Pfam" id="PF02322">
    <property type="entry name" value="Cyt_bd_oxida_II"/>
    <property type="match status" value="1"/>
</dbReference>
<feature type="transmembrane region" description="Helical" evidence="11">
    <location>
        <begin position="336"/>
        <end position="358"/>
    </location>
</feature>
<dbReference type="EMBL" id="LAZR01002442">
    <property type="protein sequence ID" value="KKN29991.1"/>
    <property type="molecule type" value="Genomic_DNA"/>
</dbReference>
<evidence type="ECO:0000256" key="1">
    <source>
        <dbReference type="ARBA" id="ARBA00004651"/>
    </source>
</evidence>
<keyword evidence="3" id="KW-1003">Cell membrane</keyword>
<evidence type="ECO:0000256" key="7">
    <source>
        <dbReference type="ARBA" id="ARBA00022982"/>
    </source>
</evidence>
<feature type="transmembrane region" description="Helical" evidence="11">
    <location>
        <begin position="169"/>
        <end position="189"/>
    </location>
</feature>
<gene>
    <name evidence="12" type="ORF">LCGC14_0838430</name>
</gene>
<dbReference type="GO" id="GO:0046872">
    <property type="term" value="F:metal ion binding"/>
    <property type="evidence" value="ECO:0007669"/>
    <property type="project" value="UniProtKB-KW"/>
</dbReference>
<evidence type="ECO:0000313" key="12">
    <source>
        <dbReference type="EMBL" id="KKN29991.1"/>
    </source>
</evidence>
<name>A0A0F9RYI4_9ZZZZ</name>
<dbReference type="GO" id="GO:0070069">
    <property type="term" value="C:cytochrome complex"/>
    <property type="evidence" value="ECO:0007669"/>
    <property type="project" value="TreeGrafter"/>
</dbReference>
<keyword evidence="5 11" id="KW-0812">Transmembrane</keyword>
<protein>
    <recommendedName>
        <fullName evidence="13">Cytochrome d ubiquinol oxidase subunit II</fullName>
    </recommendedName>
</protein>
<evidence type="ECO:0000256" key="5">
    <source>
        <dbReference type="ARBA" id="ARBA00022692"/>
    </source>
</evidence>
<feature type="transmembrane region" description="Helical" evidence="11">
    <location>
        <begin position="262"/>
        <end position="284"/>
    </location>
</feature>
<dbReference type="InterPro" id="IPR003317">
    <property type="entry name" value="Cyt-d_oxidase_su2"/>
</dbReference>
<dbReference type="PANTHER" id="PTHR43141">
    <property type="entry name" value="CYTOCHROME BD2 SUBUNIT II"/>
    <property type="match status" value="1"/>
</dbReference>
<keyword evidence="10 11" id="KW-0472">Membrane</keyword>
<keyword evidence="7" id="KW-0249">Electron transport</keyword>
<sequence length="380" mass="42642">MILDYETLKVIWWALIGVLLIAFALTDGFDMGVGFLLPVIGNTDEERRIMLNTVGPHWEGNQTWLVTAGGALFAAWPLVYAMAFSGFYLAMMITLFALFLRPLGFDYRSKLTDPRWRTSWDWGLFTGSTVPPIIFGVAFGNLLLGVPFHYDELMRPYYTGTFLQLLNPFALLTGVVSLSMIVMHGAVWLQMRTLDGLEARARKAAKMASIVVIVSFAAAGIWLSTSIDGFVINFMPDANIAFTPDLKQVSQQAGAWLSNYQIYPWMMSAPIAGFVGAILVFISAHNNRSGFAFIASSIAIIGIILTAGFSMFPFIMPSSSDMNSSLTIWDATSSVMTLKIMFWLSVFFIPLISAYSFWTYRKMWRRLDTHFIRNNEHTTY</sequence>
<feature type="transmembrane region" description="Helical" evidence="11">
    <location>
        <begin position="291"/>
        <end position="316"/>
    </location>
</feature>
<organism evidence="12">
    <name type="scientific">marine sediment metagenome</name>
    <dbReference type="NCBI Taxonomy" id="412755"/>
    <lineage>
        <taxon>unclassified sequences</taxon>
        <taxon>metagenomes</taxon>
        <taxon>ecological metagenomes</taxon>
    </lineage>
</organism>
<keyword evidence="8 11" id="KW-1133">Transmembrane helix</keyword>
<keyword evidence="2" id="KW-0813">Transport</keyword>
<keyword evidence="4" id="KW-0349">Heme</keyword>
<evidence type="ECO:0000256" key="11">
    <source>
        <dbReference type="SAM" id="Phobius"/>
    </source>
</evidence>
<evidence type="ECO:0008006" key="13">
    <source>
        <dbReference type="Google" id="ProtNLM"/>
    </source>
</evidence>
<feature type="transmembrane region" description="Helical" evidence="11">
    <location>
        <begin position="12"/>
        <end position="40"/>
    </location>
</feature>
<dbReference type="PIRSF" id="PIRSF000267">
    <property type="entry name" value="Cyt_oxidse_sub2"/>
    <property type="match status" value="1"/>
</dbReference>
<dbReference type="PANTHER" id="PTHR43141:SF5">
    <property type="entry name" value="CYTOCHROME BD-I UBIQUINOL OXIDASE SUBUNIT 2"/>
    <property type="match status" value="1"/>
</dbReference>
<dbReference type="GO" id="GO:0016682">
    <property type="term" value="F:oxidoreductase activity, acting on diphenols and related substances as donors, oxygen as acceptor"/>
    <property type="evidence" value="ECO:0007669"/>
    <property type="project" value="TreeGrafter"/>
</dbReference>
<feature type="transmembrane region" description="Helical" evidence="11">
    <location>
        <begin position="210"/>
        <end position="232"/>
    </location>
</feature>
<dbReference type="AlphaFoldDB" id="A0A0F9RYI4"/>
<evidence type="ECO:0000256" key="4">
    <source>
        <dbReference type="ARBA" id="ARBA00022617"/>
    </source>
</evidence>
<comment type="caution">
    <text evidence="12">The sequence shown here is derived from an EMBL/GenBank/DDBJ whole genome shotgun (WGS) entry which is preliminary data.</text>
</comment>
<comment type="subcellular location">
    <subcellularLocation>
        <location evidence="1">Cell membrane</location>
        <topology evidence="1">Multi-pass membrane protein</topology>
    </subcellularLocation>
</comment>
<dbReference type="NCBIfam" id="TIGR00203">
    <property type="entry name" value="cydB"/>
    <property type="match status" value="1"/>
</dbReference>
<reference evidence="12" key="1">
    <citation type="journal article" date="2015" name="Nature">
        <title>Complex archaea that bridge the gap between prokaryotes and eukaryotes.</title>
        <authorList>
            <person name="Spang A."/>
            <person name="Saw J.H."/>
            <person name="Jorgensen S.L."/>
            <person name="Zaremba-Niedzwiedzka K."/>
            <person name="Martijn J."/>
            <person name="Lind A.E."/>
            <person name="van Eijk R."/>
            <person name="Schleper C."/>
            <person name="Guy L."/>
            <person name="Ettema T.J."/>
        </authorList>
    </citation>
    <scope>NUCLEOTIDE SEQUENCE</scope>
</reference>
<accession>A0A0F9RYI4</accession>
<evidence type="ECO:0000256" key="3">
    <source>
        <dbReference type="ARBA" id="ARBA00022475"/>
    </source>
</evidence>
<evidence type="ECO:0000256" key="8">
    <source>
        <dbReference type="ARBA" id="ARBA00022989"/>
    </source>
</evidence>
<evidence type="ECO:0000256" key="6">
    <source>
        <dbReference type="ARBA" id="ARBA00022723"/>
    </source>
</evidence>
<keyword evidence="6" id="KW-0479">Metal-binding</keyword>
<dbReference type="GO" id="GO:0019646">
    <property type="term" value="P:aerobic electron transport chain"/>
    <property type="evidence" value="ECO:0007669"/>
    <property type="project" value="TreeGrafter"/>
</dbReference>
<evidence type="ECO:0000256" key="9">
    <source>
        <dbReference type="ARBA" id="ARBA00023004"/>
    </source>
</evidence>
<keyword evidence="9" id="KW-0408">Iron</keyword>
<proteinExistence type="predicted"/>
<evidence type="ECO:0000256" key="10">
    <source>
        <dbReference type="ARBA" id="ARBA00023136"/>
    </source>
</evidence>
<dbReference type="GO" id="GO:0009055">
    <property type="term" value="F:electron transfer activity"/>
    <property type="evidence" value="ECO:0007669"/>
    <property type="project" value="TreeGrafter"/>
</dbReference>
<feature type="transmembrane region" description="Helical" evidence="11">
    <location>
        <begin position="85"/>
        <end position="103"/>
    </location>
</feature>
<evidence type="ECO:0000256" key="2">
    <source>
        <dbReference type="ARBA" id="ARBA00022448"/>
    </source>
</evidence>
<feature type="transmembrane region" description="Helical" evidence="11">
    <location>
        <begin position="124"/>
        <end position="149"/>
    </location>
</feature>